<feature type="transmembrane region" description="Helical" evidence="3">
    <location>
        <begin position="178"/>
        <end position="196"/>
    </location>
</feature>
<feature type="region of interest" description="Disordered" evidence="2">
    <location>
        <begin position="1"/>
        <end position="44"/>
    </location>
</feature>
<gene>
    <name evidence="5" type="ORF">VNO77_43181</name>
</gene>
<dbReference type="SMART" id="SM00184">
    <property type="entry name" value="RING"/>
    <property type="match status" value="1"/>
</dbReference>
<dbReference type="GO" id="GO:0008270">
    <property type="term" value="F:zinc ion binding"/>
    <property type="evidence" value="ECO:0007669"/>
    <property type="project" value="UniProtKB-KW"/>
</dbReference>
<keyword evidence="3" id="KW-0812">Transmembrane</keyword>
<evidence type="ECO:0000256" key="3">
    <source>
        <dbReference type="SAM" id="Phobius"/>
    </source>
</evidence>
<comment type="caution">
    <text evidence="5">The sequence shown here is derived from an EMBL/GenBank/DDBJ whole genome shotgun (WGS) entry which is preliminary data.</text>
</comment>
<evidence type="ECO:0000259" key="4">
    <source>
        <dbReference type="PROSITE" id="PS50089"/>
    </source>
</evidence>
<feature type="transmembrane region" description="Helical" evidence="3">
    <location>
        <begin position="216"/>
        <end position="247"/>
    </location>
</feature>
<name>A0AAN9JVV7_CANGL</name>
<dbReference type="AlphaFoldDB" id="A0AAN9JVV7"/>
<feature type="transmembrane region" description="Helical" evidence="3">
    <location>
        <begin position="85"/>
        <end position="106"/>
    </location>
</feature>
<evidence type="ECO:0000256" key="2">
    <source>
        <dbReference type="SAM" id="MobiDB-lite"/>
    </source>
</evidence>
<reference evidence="5 6" key="1">
    <citation type="submission" date="2024-01" db="EMBL/GenBank/DDBJ databases">
        <title>The genomes of 5 underutilized Papilionoideae crops provide insights into root nodulation and disease resistanc.</title>
        <authorList>
            <person name="Jiang F."/>
        </authorList>
    </citation>
    <scope>NUCLEOTIDE SEQUENCE [LARGE SCALE GENOMIC DNA]</scope>
    <source>
        <strain evidence="5">LVBAO_FW01</strain>
        <tissue evidence="5">Leaves</tissue>
    </source>
</reference>
<accession>A0AAN9JVV7</accession>
<dbReference type="EMBL" id="JAYMYQ010000011">
    <property type="protein sequence ID" value="KAK7305279.1"/>
    <property type="molecule type" value="Genomic_DNA"/>
</dbReference>
<dbReference type="PANTHER" id="PTHR46225:SF1">
    <property type="entry name" value="RING_U-BOX SUPERFAMILY PROTEIN"/>
    <property type="match status" value="1"/>
</dbReference>
<feature type="compositionally biased region" description="Low complexity" evidence="2">
    <location>
        <begin position="11"/>
        <end position="25"/>
    </location>
</feature>
<feature type="transmembrane region" description="Helical" evidence="3">
    <location>
        <begin position="118"/>
        <end position="136"/>
    </location>
</feature>
<dbReference type="InterPro" id="IPR001841">
    <property type="entry name" value="Znf_RING"/>
</dbReference>
<sequence length="449" mass="51109">MSSPCSSELLFNSSSRASFPSNSASEHMASAQNRPPPQSSPPSFMTRVAMRISRSRWFTFLRRVFHYQNGPRSDLGSNPFNSSTWMMLELIALLVQITSTTFTLVISKTEKPIWPMRVWIAGYDIGCVLNLLLLCGRYHQLHVTQRDDALSLSDLEQQRNNQETRVYRGSHLMNKCRSSLELFFAIWFVMGNVWAFDSRFGSFQQAPKLEVLCIILLAWNAICYSFPFLLFLLLCCCVPLISTLLGYNMNMGSSARGASEDQISQLPSWTYKMVHHNLDLHNDSQCTQRLINEDPECCICLAKYKEKEEVRQLPCSHLFHLKCVDQWLRIISCCPLCKQGLQRKSFDKKNMERKVEQKPPRIKVVNIMSDMDMAILKKHSRMLVSPSSEPASRSPTEKVNCLCSPTTHAGSFRCRHHRTTGLRRGKSIGSNLAELGSKVGPISDTLHAQ</sequence>
<evidence type="ECO:0000313" key="5">
    <source>
        <dbReference type="EMBL" id="KAK7305279.1"/>
    </source>
</evidence>
<keyword evidence="3" id="KW-0472">Membrane</keyword>
<keyword evidence="1" id="KW-0862">Zinc</keyword>
<dbReference type="Proteomes" id="UP001367508">
    <property type="component" value="Unassembled WGS sequence"/>
</dbReference>
<dbReference type="PROSITE" id="PS50089">
    <property type="entry name" value="ZF_RING_2"/>
    <property type="match status" value="1"/>
</dbReference>
<feature type="domain" description="RING-type" evidence="4">
    <location>
        <begin position="297"/>
        <end position="338"/>
    </location>
</feature>
<proteinExistence type="predicted"/>
<keyword evidence="3" id="KW-1133">Transmembrane helix</keyword>
<dbReference type="Gene3D" id="3.30.40.10">
    <property type="entry name" value="Zinc/RING finger domain, C3HC4 (zinc finger)"/>
    <property type="match status" value="1"/>
</dbReference>
<evidence type="ECO:0000256" key="1">
    <source>
        <dbReference type="PROSITE-ProRule" id="PRU00175"/>
    </source>
</evidence>
<organism evidence="5 6">
    <name type="scientific">Canavalia gladiata</name>
    <name type="common">Sword bean</name>
    <name type="synonym">Dolichos gladiatus</name>
    <dbReference type="NCBI Taxonomy" id="3824"/>
    <lineage>
        <taxon>Eukaryota</taxon>
        <taxon>Viridiplantae</taxon>
        <taxon>Streptophyta</taxon>
        <taxon>Embryophyta</taxon>
        <taxon>Tracheophyta</taxon>
        <taxon>Spermatophyta</taxon>
        <taxon>Magnoliopsida</taxon>
        <taxon>eudicotyledons</taxon>
        <taxon>Gunneridae</taxon>
        <taxon>Pentapetalae</taxon>
        <taxon>rosids</taxon>
        <taxon>fabids</taxon>
        <taxon>Fabales</taxon>
        <taxon>Fabaceae</taxon>
        <taxon>Papilionoideae</taxon>
        <taxon>50 kb inversion clade</taxon>
        <taxon>NPAAA clade</taxon>
        <taxon>indigoferoid/millettioid clade</taxon>
        <taxon>Phaseoleae</taxon>
        <taxon>Canavalia</taxon>
    </lineage>
</organism>
<dbReference type="InterPro" id="IPR013083">
    <property type="entry name" value="Znf_RING/FYVE/PHD"/>
</dbReference>
<dbReference type="SUPFAM" id="SSF57850">
    <property type="entry name" value="RING/U-box"/>
    <property type="match status" value="1"/>
</dbReference>
<dbReference type="PANTHER" id="PTHR46225">
    <property type="entry name" value="C3H4 TYPE ZINC FINGER PROTEIN"/>
    <property type="match status" value="1"/>
</dbReference>
<dbReference type="Pfam" id="PF13639">
    <property type="entry name" value="zf-RING_2"/>
    <property type="match status" value="1"/>
</dbReference>
<keyword evidence="1" id="KW-0863">Zinc-finger</keyword>
<evidence type="ECO:0000313" key="6">
    <source>
        <dbReference type="Proteomes" id="UP001367508"/>
    </source>
</evidence>
<feature type="compositionally biased region" description="Polar residues" evidence="2">
    <location>
        <begin position="1"/>
        <end position="10"/>
    </location>
</feature>
<protein>
    <recommendedName>
        <fullName evidence="4">RING-type domain-containing protein</fullName>
    </recommendedName>
</protein>
<keyword evidence="1" id="KW-0479">Metal-binding</keyword>
<keyword evidence="6" id="KW-1185">Reference proteome</keyword>